<organism evidence="2">
    <name type="scientific">marine sediment metagenome</name>
    <dbReference type="NCBI Taxonomy" id="412755"/>
    <lineage>
        <taxon>unclassified sequences</taxon>
        <taxon>metagenomes</taxon>
        <taxon>ecological metagenomes</taxon>
    </lineage>
</organism>
<evidence type="ECO:0000313" key="2">
    <source>
        <dbReference type="EMBL" id="KKL19214.1"/>
    </source>
</evidence>
<dbReference type="InterPro" id="IPR051797">
    <property type="entry name" value="TrmB-like"/>
</dbReference>
<sequence>MLEKDKSSATMQVLELIGLAQDEVTTYFKITGRGPVMVGEISLLSEIPEERAATIAETLFQKGLLKQIPGKVPIYEALPPYAALLGQIHQFKETIKTFQKVTPQNIQKRFDSFESHSTKLKKLDDYRSYIQMMKTKLPAQIKSQFDRFEKELEQVKRFQDVKGFILNLKEIVPEEITKEFGEMGSRLDSMKIEISQRFEKVFRIGALKDMAEKIVSRVISEQFKEMTNYFRDKFSKTTQNMLDKVIEQLGSITDTAGEISTDLSVIFTDIESGIKTTLEDLDNRIKDAYEDIITGIAELKELFRTEIFETLQNDIINNIIDQLDSSELTMNEFWERSKEATLLSLRDVWFVRSIEGIKAQINDSLTRVKMRVHIIAPKLKDIDLVALSRLKKHVNIRISTNFDLDNPEDQRGLNQFVDLPNFTIRHYPRENLWSINKDFEEVVVCAVSQTEGGEHEIAGIGSILEEHIKLFAGLLEDVWIQS</sequence>
<reference evidence="2" key="1">
    <citation type="journal article" date="2015" name="Nature">
        <title>Complex archaea that bridge the gap between prokaryotes and eukaryotes.</title>
        <authorList>
            <person name="Spang A."/>
            <person name="Saw J.H."/>
            <person name="Jorgensen S.L."/>
            <person name="Zaremba-Niedzwiedzka K."/>
            <person name="Martijn J."/>
            <person name="Lind A.E."/>
            <person name="van Eijk R."/>
            <person name="Schleper C."/>
            <person name="Guy L."/>
            <person name="Ettema T.J."/>
        </authorList>
    </citation>
    <scope>NUCLEOTIDE SEQUENCE</scope>
</reference>
<gene>
    <name evidence="2" type="ORF">LCGC14_2467720</name>
</gene>
<dbReference type="Gene3D" id="1.10.10.10">
    <property type="entry name" value="Winged helix-like DNA-binding domain superfamily/Winged helix DNA-binding domain"/>
    <property type="match status" value="1"/>
</dbReference>
<feature type="domain" description="Transcription regulator TrmB N-terminal" evidence="1">
    <location>
        <begin position="15"/>
        <end position="80"/>
    </location>
</feature>
<dbReference type="PANTHER" id="PTHR34293">
    <property type="entry name" value="HTH-TYPE TRANSCRIPTIONAL REGULATOR TRMBL2"/>
    <property type="match status" value="1"/>
</dbReference>
<dbReference type="Pfam" id="PF01978">
    <property type="entry name" value="TrmB"/>
    <property type="match status" value="1"/>
</dbReference>
<feature type="non-terminal residue" evidence="2">
    <location>
        <position position="482"/>
    </location>
</feature>
<dbReference type="PANTHER" id="PTHR34293:SF1">
    <property type="entry name" value="HTH-TYPE TRANSCRIPTIONAL REGULATOR TRMBL2"/>
    <property type="match status" value="1"/>
</dbReference>
<name>A0A0F9BBE7_9ZZZZ</name>
<dbReference type="AlphaFoldDB" id="A0A0F9BBE7"/>
<accession>A0A0F9BBE7</accession>
<dbReference type="Gene3D" id="1.20.120.20">
    <property type="entry name" value="Apolipoprotein"/>
    <property type="match status" value="1"/>
</dbReference>
<evidence type="ECO:0000259" key="1">
    <source>
        <dbReference type="Pfam" id="PF01978"/>
    </source>
</evidence>
<proteinExistence type="predicted"/>
<dbReference type="InterPro" id="IPR036388">
    <property type="entry name" value="WH-like_DNA-bd_sf"/>
</dbReference>
<comment type="caution">
    <text evidence="2">The sequence shown here is derived from an EMBL/GenBank/DDBJ whole genome shotgun (WGS) entry which is preliminary data.</text>
</comment>
<dbReference type="InterPro" id="IPR002831">
    <property type="entry name" value="Tscrpt_reg_TrmB_N"/>
</dbReference>
<protein>
    <recommendedName>
        <fullName evidence="1">Transcription regulator TrmB N-terminal domain-containing protein</fullName>
    </recommendedName>
</protein>
<dbReference type="EMBL" id="LAZR01038569">
    <property type="protein sequence ID" value="KKL19214.1"/>
    <property type="molecule type" value="Genomic_DNA"/>
</dbReference>